<keyword evidence="3" id="KW-0677">Repeat</keyword>
<comment type="subcellular location">
    <subcellularLocation>
        <location evidence="1">Mitochondrion</location>
    </subcellularLocation>
</comment>
<evidence type="ECO:0000313" key="7">
    <source>
        <dbReference type="Proteomes" id="UP000046395"/>
    </source>
</evidence>
<keyword evidence="6" id="KW-0496">Mitochondrion</keyword>
<dbReference type="Gene3D" id="1.25.40.10">
    <property type="entry name" value="Tetratricopeptide repeat domain"/>
    <property type="match status" value="2"/>
</dbReference>
<dbReference type="Pfam" id="PF13424">
    <property type="entry name" value="TPR_12"/>
    <property type="match status" value="1"/>
</dbReference>
<evidence type="ECO:0000256" key="5">
    <source>
        <dbReference type="ARBA" id="ARBA00022946"/>
    </source>
</evidence>
<dbReference type="SUPFAM" id="SSF48452">
    <property type="entry name" value="TPR-like"/>
    <property type="match status" value="2"/>
</dbReference>
<sequence>MRRIFSTLVLQSLASQNCYRHALFMADGGSRRKYSAPHGVYLLGVVAAVKSLFHSPKEDAERKRIVDTVREAILSYRDGDAPRSINLLHQALSAAQQSNDVKAVNYICDVLANIYYELMDTVKAKALFLSLTDSLISSGTKKTDPAVVEISLKLADIYAMEGNYELAEEGFKFCIETQKSVVDETDKVYDKKWMKRFKTTRSDEDAERDELTDPYALYGMILESYSRYLMSRKRVEESKKHFSRALELARDIYSPLSAHIIIMMNNYAIECVKQGEYELARHYYGEVIYRAVHCHELEWQLPAFYCNYAESLWHCGQRKEALEMAERALSLAASGDKNVLKHVKEFCDSLKRDFAKSPTSVRAK</sequence>
<evidence type="ECO:0000256" key="4">
    <source>
        <dbReference type="ARBA" id="ARBA00022803"/>
    </source>
</evidence>
<evidence type="ECO:0000313" key="8">
    <source>
        <dbReference type="WBParaSite" id="TMUE_3000011586.1"/>
    </source>
</evidence>
<dbReference type="GO" id="GO:0005743">
    <property type="term" value="C:mitochondrial inner membrane"/>
    <property type="evidence" value="ECO:0007669"/>
    <property type="project" value="TreeGrafter"/>
</dbReference>
<dbReference type="InterPro" id="IPR040395">
    <property type="entry name" value="TTC19"/>
</dbReference>
<evidence type="ECO:0000256" key="6">
    <source>
        <dbReference type="ARBA" id="ARBA00023128"/>
    </source>
</evidence>
<comment type="similarity">
    <text evidence="2">Belongs to the TTC19 family.</text>
</comment>
<evidence type="ECO:0000256" key="3">
    <source>
        <dbReference type="ARBA" id="ARBA00022737"/>
    </source>
</evidence>
<name>A0A5S6QW07_TRIMR</name>
<proteinExistence type="inferred from homology"/>
<dbReference type="Proteomes" id="UP000046395">
    <property type="component" value="Unassembled WGS sequence"/>
</dbReference>
<keyword evidence="4" id="KW-0802">TPR repeat</keyword>
<organism evidence="7 8">
    <name type="scientific">Trichuris muris</name>
    <name type="common">Mouse whipworm</name>
    <dbReference type="NCBI Taxonomy" id="70415"/>
    <lineage>
        <taxon>Eukaryota</taxon>
        <taxon>Metazoa</taxon>
        <taxon>Ecdysozoa</taxon>
        <taxon>Nematoda</taxon>
        <taxon>Enoplea</taxon>
        <taxon>Dorylaimia</taxon>
        <taxon>Trichinellida</taxon>
        <taxon>Trichuridae</taxon>
        <taxon>Trichuris</taxon>
    </lineage>
</organism>
<dbReference type="WBParaSite" id="TMUE_3000011586.1">
    <property type="protein sequence ID" value="TMUE_3000011586.1"/>
    <property type="gene ID" value="WBGene00290195"/>
</dbReference>
<dbReference type="InterPro" id="IPR019734">
    <property type="entry name" value="TPR_rpt"/>
</dbReference>
<dbReference type="GO" id="GO:0034551">
    <property type="term" value="P:mitochondrial respiratory chain complex III assembly"/>
    <property type="evidence" value="ECO:0007669"/>
    <property type="project" value="InterPro"/>
</dbReference>
<dbReference type="STRING" id="70415.A0A5S6QW07"/>
<protein>
    <submittedName>
        <fullName evidence="8">MalT-like TPR region domain-containing protein</fullName>
    </submittedName>
</protein>
<dbReference type="InterPro" id="IPR011990">
    <property type="entry name" value="TPR-like_helical_dom_sf"/>
</dbReference>
<dbReference type="Pfam" id="PF13181">
    <property type="entry name" value="TPR_8"/>
    <property type="match status" value="1"/>
</dbReference>
<dbReference type="PANTHER" id="PTHR13143:SF6">
    <property type="entry name" value="TETRATRICOPEPTIDE REPEAT PROTEIN 19, MITOCHONDRIAL"/>
    <property type="match status" value="1"/>
</dbReference>
<keyword evidence="7" id="KW-1185">Reference proteome</keyword>
<dbReference type="AlphaFoldDB" id="A0A5S6QW07"/>
<dbReference type="PANTHER" id="PTHR13143">
    <property type="entry name" value="TETRATRICOPEPTIDE REPEAT PROTEIN 19"/>
    <property type="match status" value="1"/>
</dbReference>
<evidence type="ECO:0000256" key="2">
    <source>
        <dbReference type="ARBA" id="ARBA00008219"/>
    </source>
</evidence>
<evidence type="ECO:0000256" key="1">
    <source>
        <dbReference type="ARBA" id="ARBA00004173"/>
    </source>
</evidence>
<keyword evidence="5" id="KW-0809">Transit peptide</keyword>
<accession>A0A5S6QW07</accession>
<reference evidence="8" key="1">
    <citation type="submission" date="2019-12" db="UniProtKB">
        <authorList>
            <consortium name="WormBaseParasite"/>
        </authorList>
    </citation>
    <scope>IDENTIFICATION</scope>
</reference>